<dbReference type="GO" id="GO:0031491">
    <property type="term" value="F:nucleosome binding"/>
    <property type="evidence" value="ECO:0007669"/>
    <property type="project" value="TreeGrafter"/>
</dbReference>
<keyword evidence="3" id="KW-0802">TPR repeat</keyword>
<evidence type="ECO:0000313" key="5">
    <source>
        <dbReference type="EMBL" id="TGZ59462.1"/>
    </source>
</evidence>
<reference evidence="5 6" key="1">
    <citation type="journal article" date="2019" name="BMC Genomics">
        <title>New insights from Opisthorchis felineus genome: update on genomics of the epidemiologically important liver flukes.</title>
        <authorList>
            <person name="Ershov N.I."/>
            <person name="Mordvinov V.A."/>
            <person name="Prokhortchouk E.B."/>
            <person name="Pakharukova M.Y."/>
            <person name="Gunbin K.V."/>
            <person name="Ustyantsev K."/>
            <person name="Genaev M.A."/>
            <person name="Blinov A.G."/>
            <person name="Mazur A."/>
            <person name="Boulygina E."/>
            <person name="Tsygankova S."/>
            <person name="Khrameeva E."/>
            <person name="Chekanov N."/>
            <person name="Fan G."/>
            <person name="Xiao A."/>
            <person name="Zhang H."/>
            <person name="Xu X."/>
            <person name="Yang H."/>
            <person name="Solovyev V."/>
            <person name="Lee S.M."/>
            <person name="Liu X."/>
            <person name="Afonnikov D.A."/>
            <person name="Skryabin K.G."/>
        </authorList>
    </citation>
    <scope>NUCLEOTIDE SEQUENCE [LARGE SCALE GENOMIC DNA]</scope>
    <source>
        <strain evidence="5">AK-0245</strain>
        <tissue evidence="5">Whole organism</tissue>
    </source>
</reference>
<evidence type="ECO:0000256" key="3">
    <source>
        <dbReference type="PROSITE-ProRule" id="PRU00339"/>
    </source>
</evidence>
<proteinExistence type="predicted"/>
<feature type="compositionally biased region" description="Polar residues" evidence="4">
    <location>
        <begin position="44"/>
        <end position="68"/>
    </location>
</feature>
<evidence type="ECO:0000256" key="4">
    <source>
        <dbReference type="SAM" id="MobiDB-lite"/>
    </source>
</evidence>
<dbReference type="InterPro" id="IPR011990">
    <property type="entry name" value="TPR-like_helical_dom_sf"/>
</dbReference>
<feature type="region of interest" description="Disordered" evidence="4">
    <location>
        <begin position="2037"/>
        <end position="2056"/>
    </location>
</feature>
<keyword evidence="2" id="KW-0539">Nucleus</keyword>
<dbReference type="Proteomes" id="UP000308267">
    <property type="component" value="Unassembled WGS sequence"/>
</dbReference>
<dbReference type="InterPro" id="IPR019734">
    <property type="entry name" value="TPR_rpt"/>
</dbReference>
<evidence type="ECO:0000256" key="2">
    <source>
        <dbReference type="ARBA" id="ARBA00023242"/>
    </source>
</evidence>
<feature type="region of interest" description="Disordered" evidence="4">
    <location>
        <begin position="44"/>
        <end position="79"/>
    </location>
</feature>
<feature type="region of interest" description="Disordered" evidence="4">
    <location>
        <begin position="1712"/>
        <end position="1775"/>
    </location>
</feature>
<dbReference type="PANTHER" id="PTHR15502:SF7">
    <property type="entry name" value="CALCINEURIN-BINDING PROTEIN CABIN-1"/>
    <property type="match status" value="1"/>
</dbReference>
<evidence type="ECO:0008006" key="7">
    <source>
        <dbReference type="Google" id="ProtNLM"/>
    </source>
</evidence>
<dbReference type="InterPro" id="IPR033053">
    <property type="entry name" value="Hir3/CABIN1"/>
</dbReference>
<feature type="compositionally biased region" description="Low complexity" evidence="4">
    <location>
        <begin position="391"/>
        <end position="403"/>
    </location>
</feature>
<dbReference type="PROSITE" id="PS50005">
    <property type="entry name" value="TPR"/>
    <property type="match status" value="2"/>
</dbReference>
<dbReference type="GO" id="GO:0006325">
    <property type="term" value="P:chromatin organization"/>
    <property type="evidence" value="ECO:0007669"/>
    <property type="project" value="InterPro"/>
</dbReference>
<dbReference type="SUPFAM" id="SSF48452">
    <property type="entry name" value="TPR-like"/>
    <property type="match status" value="2"/>
</dbReference>
<feature type="compositionally biased region" description="Polar residues" evidence="4">
    <location>
        <begin position="1763"/>
        <end position="1772"/>
    </location>
</feature>
<evidence type="ECO:0000256" key="1">
    <source>
        <dbReference type="ARBA" id="ARBA00004123"/>
    </source>
</evidence>
<dbReference type="PANTHER" id="PTHR15502">
    <property type="entry name" value="CALCINEURIN-BINDING PROTEIN CABIN 1-RELATED"/>
    <property type="match status" value="1"/>
</dbReference>
<accession>A0A4S2L8A5</accession>
<feature type="region of interest" description="Disordered" evidence="4">
    <location>
        <begin position="2109"/>
        <end position="2139"/>
    </location>
</feature>
<keyword evidence="6" id="KW-1185">Reference proteome</keyword>
<gene>
    <name evidence="5" type="ORF">CRM22_009060</name>
</gene>
<protein>
    <recommendedName>
        <fullName evidence="7">Calcineurin-binding protein cabin-1 MEF2-binding domain-containing protein</fullName>
    </recommendedName>
</protein>
<comment type="caution">
    <text evidence="5">The sequence shown here is derived from an EMBL/GenBank/DDBJ whole genome shotgun (WGS) entry which is preliminary data.</text>
</comment>
<feature type="compositionally biased region" description="Low complexity" evidence="4">
    <location>
        <begin position="2109"/>
        <end position="2130"/>
    </location>
</feature>
<name>A0A4S2L8A5_OPIFE</name>
<dbReference type="STRING" id="147828.A0A4S2L8A5"/>
<feature type="region of interest" description="Disordered" evidence="4">
    <location>
        <begin position="1237"/>
        <end position="1263"/>
    </location>
</feature>
<organism evidence="5 6">
    <name type="scientific">Opisthorchis felineus</name>
    <dbReference type="NCBI Taxonomy" id="147828"/>
    <lineage>
        <taxon>Eukaryota</taxon>
        <taxon>Metazoa</taxon>
        <taxon>Spiralia</taxon>
        <taxon>Lophotrochozoa</taxon>
        <taxon>Platyhelminthes</taxon>
        <taxon>Trematoda</taxon>
        <taxon>Digenea</taxon>
        <taxon>Opisthorchiida</taxon>
        <taxon>Opisthorchiata</taxon>
        <taxon>Opisthorchiidae</taxon>
        <taxon>Opisthorchis</taxon>
    </lineage>
</organism>
<dbReference type="EMBL" id="SJOL01008830">
    <property type="protein sequence ID" value="TGZ59462.1"/>
    <property type="molecule type" value="Genomic_DNA"/>
</dbReference>
<dbReference type="Gene3D" id="1.25.40.10">
    <property type="entry name" value="Tetratricopeptide repeat domain"/>
    <property type="match status" value="2"/>
</dbReference>
<feature type="repeat" description="TPR" evidence="3">
    <location>
        <begin position="160"/>
        <end position="193"/>
    </location>
</feature>
<sequence length="2139" mass="238969">FSFQPLNRTECGRHSTVEDSFSRVSDSGVATDCSFLSELDKTSNSIPHVSSTSNEPTVSSLSHASTPSGLPKQPSYISPQKKPLDISQSILDLLKPPLKKTITRESEEVRLIKLYQHALRLCSSGSTADEFSAKPLLESIVGSFLLKSSNLPSQLRSIKFAACKLLGGIYTRLEQDSKALRLFSKAIQLDGNDMCLWLRLFRVAKRCGQFDQASLALDHILTERPTHPIALPMSLPFYLAISEFEVCLELSARALKLDPLDERALYCIQRIGSLQPSLLIFTKDKFDIDHGVVSEPISEETRTRMDREVDEIRTVYRKQRDADADAELCKIKRVDFPELSGPLTWEHLLEVTVSLFDDLDAASELNSVLNLEPLIPEGVSAGRCSQSAAEVVNASASPSPADASEGDQPRNLEVPMETSVVNVMSSEPAEESDTNEREKECTGSMDVSDTVEKRRSARARPVVDLTDGLNRYRTKRGWCSEFDSKPLQGRNERSPQKNGDTLTRFRLAEQMSTLLPIVFRDLAQFARSKNTSQVENAPAVSGTMLLRQSLDNGLTEDSGSVGQQEPWATTTVYNFVKLLHETKPNVITFGIALLLQVSQLSSCRWSCDLASHYVALFDRLRCSFPHPFISPQAYFEQDSAPASTEDEEEDSILLPTGVLQLRRPPNLSVITRLHVTYVELRLEQLERVISFSDPQVRDPRASEDEQFLANQTIFTLLDTFGLYGSNSFQYHCIRAHYLWINYLLSSLVRDYQEMRIFASLLEELLVENRLKLHRNYSVYHGSLTVDYIRSLLSDLNGVTEFEQLSNLAKQDNHTQVVKDILLNLRKKKSAFTGHSNYSAMTNTSGHVKTIDQLALFRTSIRHLVSRAVVNEEVPEFMEQDRSLAEQWLLLYSASATLLDHAYQLCIRENNSKITFGRQTDREDLRNSAYAIALDAIELISICWNEMEADSQSACSSNSSPSGLCETVADAGRLPLRMHLSETSVEPPTCDSTSVAANLEKTGQVYISEACYAVSVVLDFLAWCVRSQPEFLWFTSPTRIVSFVFEHLACIEQSVPIALLPVELQALTPGHAVESDTTQPAYRLHLLCGTATAPPSLAWLHIAHHLLHISYKGSGDRLEPVALLRQIVVRTRVLLDTQTAKWGSQQAELLKLQTQEQPDVELTEQEEANLNAELEESMTVGNNDDETIACVDELQLDLLRSWPCGTVSMNQVLAQALHCLLPATVLADVNSSVATYDPNASEVLPQGDQQQHLQQPSPQPTHLSQSRSCTVHLFSRVPLWTQYLSKLFVQGQLSDLSKSVSSSNNPAAWWVTDRLVSTDSSSERKILDWNCMQTVFYFCCPSILPEYDSVKTLSITSEVLQLLLETCKILPANEEEFLLHPNEVELMMQTKVPGSLGLPEQPANLSPMTKLMYYLIADHYMKNNNFDGAVEYYLKDLRACPQRSDTWAALALIYHSELEQIVNLTSLRTERVSPDAVSRCLRCFTVSLLLLPNAVTLFIERGCLTYQLHSYSARMVKKSVSRTFPEAHLNLCRKWRYRMLRVARSSYTEVLALARSIPSTGNSPCEAVDGVHESRPTVDSPRYNKQATEEEWLCHYMLAKCSEKEANLLVANDPEARGIAQYLLGVLQAYSGALEALDAAGAKYPKKIIVYHKLPFRAVEAIEVFYRIHALALKTLLHYGPPSEAEVDPGLDQIPLNKLLEFLTKLQSSEFVAGAGKPRRSRKRPTNSSSLQTKGGCVGPPTKQMYEASLAPSEKTPHPREASQARNAPTSSEITERNRVIIEELATLSSQDDFIDLTSAANSPDENNSPEPEHTIAEQSPLAIWKECVARCRCALELVLQRLPLHYKAMYRLADLYCRAPHLKDLDKALSILLGPLDESTKPTVGGLFKDRKQNNFFHGVWRIPTADIDRSGNFAAHMYRSVSLTLDLLHEKGDWRHLVHIFHQLRKQPPEEKRGFLGEGDRVFLARRAFSLIRPTLVTWLTQLSQSLSTSLEDLLKATLAGNVPTPDAFLGPQRLGFVTAETLTQIYRLHCVSFSRNSSTGGSPRPGIESKETSPVCQKTATVEAVELSGYADVLRLAFRFCPMAWDSRGPDIPLEAILKRCAELTNSRPPAASVHPSSSSRPDSNRAPTVAATSRVS</sequence>
<comment type="subcellular location">
    <subcellularLocation>
        <location evidence="1">Nucleus</location>
    </subcellularLocation>
</comment>
<dbReference type="SMART" id="SM00028">
    <property type="entry name" value="TPR"/>
    <property type="match status" value="2"/>
</dbReference>
<feature type="repeat" description="TPR" evidence="3">
    <location>
        <begin position="1409"/>
        <end position="1442"/>
    </location>
</feature>
<evidence type="ECO:0000313" key="6">
    <source>
        <dbReference type="Proteomes" id="UP000308267"/>
    </source>
</evidence>
<dbReference type="OrthoDB" id="77564at2759"/>
<dbReference type="GO" id="GO:0005634">
    <property type="term" value="C:nucleus"/>
    <property type="evidence" value="ECO:0007669"/>
    <property type="project" value="UniProtKB-SubCell"/>
</dbReference>
<feature type="compositionally biased region" description="Low complexity" evidence="4">
    <location>
        <begin position="1243"/>
        <end position="1263"/>
    </location>
</feature>
<feature type="non-terminal residue" evidence="5">
    <location>
        <position position="1"/>
    </location>
</feature>
<feature type="region of interest" description="Disordered" evidence="4">
    <location>
        <begin position="391"/>
        <end position="457"/>
    </location>
</feature>